<evidence type="ECO:0000313" key="2">
    <source>
        <dbReference type="EMBL" id="SPD11238.1"/>
    </source>
</evidence>
<accession>A0A2N9HH34</accession>
<gene>
    <name evidence="2" type="ORF">FSB_LOCUS39120</name>
</gene>
<evidence type="ECO:0000259" key="1">
    <source>
        <dbReference type="Pfam" id="PF13456"/>
    </source>
</evidence>
<sequence>MIVKLAWWVLSGRDSFCVKVLKAKYHVGSNWLDSPPPKSASFVWRGIEGARSLLARGACKLVGFGDSILVWNEPWIPGLPDFKPVPKASLDIIPCLTVAQLMNEAKSQWNQNMLSSLFDQDTILAIQNIPRNNKVHGEDFLEAGKLMLDFGRIWREHSAILKTPSINNGADHGIVKWEHPHDGVFKINCDAAVGYHFSSIIAVARDWRGNMVFAFTRKVNTIIPLQVEVEAIIWAGHLAISHGFSTVIIETDCR</sequence>
<feature type="domain" description="RNase H type-1" evidence="1">
    <location>
        <begin position="196"/>
        <end position="253"/>
    </location>
</feature>
<dbReference type="PANTHER" id="PTHR47074">
    <property type="entry name" value="BNAC02G40300D PROTEIN"/>
    <property type="match status" value="1"/>
</dbReference>
<dbReference type="PANTHER" id="PTHR47074:SF11">
    <property type="entry name" value="REVERSE TRANSCRIPTASE-LIKE PROTEIN"/>
    <property type="match status" value="1"/>
</dbReference>
<organism evidence="2">
    <name type="scientific">Fagus sylvatica</name>
    <name type="common">Beechnut</name>
    <dbReference type="NCBI Taxonomy" id="28930"/>
    <lineage>
        <taxon>Eukaryota</taxon>
        <taxon>Viridiplantae</taxon>
        <taxon>Streptophyta</taxon>
        <taxon>Embryophyta</taxon>
        <taxon>Tracheophyta</taxon>
        <taxon>Spermatophyta</taxon>
        <taxon>Magnoliopsida</taxon>
        <taxon>eudicotyledons</taxon>
        <taxon>Gunneridae</taxon>
        <taxon>Pentapetalae</taxon>
        <taxon>rosids</taxon>
        <taxon>fabids</taxon>
        <taxon>Fagales</taxon>
        <taxon>Fagaceae</taxon>
        <taxon>Fagus</taxon>
    </lineage>
</organism>
<protein>
    <recommendedName>
        <fullName evidence="1">RNase H type-1 domain-containing protein</fullName>
    </recommendedName>
</protein>
<dbReference type="InterPro" id="IPR052929">
    <property type="entry name" value="RNase_H-like_EbsB-rel"/>
</dbReference>
<dbReference type="EMBL" id="OIVN01003446">
    <property type="protein sequence ID" value="SPD11238.1"/>
    <property type="molecule type" value="Genomic_DNA"/>
</dbReference>
<dbReference type="Pfam" id="PF13456">
    <property type="entry name" value="RVT_3"/>
    <property type="match status" value="1"/>
</dbReference>
<dbReference type="AlphaFoldDB" id="A0A2N9HH34"/>
<dbReference type="GO" id="GO:0004523">
    <property type="term" value="F:RNA-DNA hybrid ribonuclease activity"/>
    <property type="evidence" value="ECO:0007669"/>
    <property type="project" value="InterPro"/>
</dbReference>
<name>A0A2N9HH34_FAGSY</name>
<proteinExistence type="predicted"/>
<dbReference type="GO" id="GO:0003676">
    <property type="term" value="F:nucleic acid binding"/>
    <property type="evidence" value="ECO:0007669"/>
    <property type="project" value="InterPro"/>
</dbReference>
<reference evidence="2" key="1">
    <citation type="submission" date="2018-02" db="EMBL/GenBank/DDBJ databases">
        <authorList>
            <person name="Cohen D.B."/>
            <person name="Kent A.D."/>
        </authorList>
    </citation>
    <scope>NUCLEOTIDE SEQUENCE</scope>
</reference>
<dbReference type="InterPro" id="IPR002156">
    <property type="entry name" value="RNaseH_domain"/>
</dbReference>